<protein>
    <submittedName>
        <fullName evidence="7">Uncharacterized protein</fullName>
    </submittedName>
</protein>
<feature type="region of interest" description="Disordered" evidence="5">
    <location>
        <begin position="142"/>
        <end position="243"/>
    </location>
</feature>
<dbReference type="PANTHER" id="PTHR15549:SF30">
    <property type="entry name" value="MID2 DOMAIN-CONTAINING PROTEIN"/>
    <property type="match status" value="1"/>
</dbReference>
<dbReference type="PANTHER" id="PTHR15549">
    <property type="entry name" value="PAIRED IMMUNOGLOBULIN-LIKE TYPE 2 RECEPTOR"/>
    <property type="match status" value="1"/>
</dbReference>
<evidence type="ECO:0000313" key="8">
    <source>
        <dbReference type="Proteomes" id="UP000230750"/>
    </source>
</evidence>
<comment type="caution">
    <text evidence="7">The sequence shown here is derived from an EMBL/GenBank/DDBJ whole genome shotgun (WGS) entry which is preliminary data.</text>
</comment>
<organism evidence="7 8">
    <name type="scientific">Stichopus japonicus</name>
    <name type="common">Sea cucumber</name>
    <dbReference type="NCBI Taxonomy" id="307972"/>
    <lineage>
        <taxon>Eukaryota</taxon>
        <taxon>Metazoa</taxon>
        <taxon>Echinodermata</taxon>
        <taxon>Eleutherozoa</taxon>
        <taxon>Echinozoa</taxon>
        <taxon>Holothuroidea</taxon>
        <taxon>Aspidochirotacea</taxon>
        <taxon>Aspidochirotida</taxon>
        <taxon>Stichopodidae</taxon>
        <taxon>Apostichopus</taxon>
    </lineage>
</organism>
<dbReference type="GO" id="GO:0071944">
    <property type="term" value="C:cell periphery"/>
    <property type="evidence" value="ECO:0007669"/>
    <property type="project" value="UniProtKB-ARBA"/>
</dbReference>
<accession>A0A2G8L0K7</accession>
<comment type="subcellular location">
    <subcellularLocation>
        <location evidence="1">Membrane</location>
        <topology evidence="1">Single-pass membrane protein</topology>
    </subcellularLocation>
</comment>
<keyword evidence="2 6" id="KW-0812">Transmembrane</keyword>
<evidence type="ECO:0000256" key="6">
    <source>
        <dbReference type="SAM" id="Phobius"/>
    </source>
</evidence>
<dbReference type="Proteomes" id="UP000230750">
    <property type="component" value="Unassembled WGS sequence"/>
</dbReference>
<dbReference type="EMBL" id="MRZV01000273">
    <property type="protein sequence ID" value="PIK53787.1"/>
    <property type="molecule type" value="Genomic_DNA"/>
</dbReference>
<feature type="region of interest" description="Disordered" evidence="5">
    <location>
        <begin position="1"/>
        <end position="44"/>
    </location>
</feature>
<keyword evidence="3 6" id="KW-1133">Transmembrane helix</keyword>
<evidence type="ECO:0000256" key="2">
    <source>
        <dbReference type="ARBA" id="ARBA00022692"/>
    </source>
</evidence>
<gene>
    <name evidence="7" type="ORF">BSL78_09281</name>
</gene>
<dbReference type="InterPro" id="IPR051694">
    <property type="entry name" value="Immunoregulatory_rcpt-like"/>
</dbReference>
<dbReference type="AlphaFoldDB" id="A0A2G8L0K7"/>
<reference evidence="7 8" key="1">
    <citation type="journal article" date="2017" name="PLoS Biol.">
        <title>The sea cucumber genome provides insights into morphological evolution and visceral regeneration.</title>
        <authorList>
            <person name="Zhang X."/>
            <person name="Sun L."/>
            <person name="Yuan J."/>
            <person name="Sun Y."/>
            <person name="Gao Y."/>
            <person name="Zhang L."/>
            <person name="Li S."/>
            <person name="Dai H."/>
            <person name="Hamel J.F."/>
            <person name="Liu C."/>
            <person name="Yu Y."/>
            <person name="Liu S."/>
            <person name="Lin W."/>
            <person name="Guo K."/>
            <person name="Jin S."/>
            <person name="Xu P."/>
            <person name="Storey K.B."/>
            <person name="Huan P."/>
            <person name="Zhang T."/>
            <person name="Zhou Y."/>
            <person name="Zhang J."/>
            <person name="Lin C."/>
            <person name="Li X."/>
            <person name="Xing L."/>
            <person name="Huo D."/>
            <person name="Sun M."/>
            <person name="Wang L."/>
            <person name="Mercier A."/>
            <person name="Li F."/>
            <person name="Yang H."/>
            <person name="Xiang J."/>
        </authorList>
    </citation>
    <scope>NUCLEOTIDE SEQUENCE [LARGE SCALE GENOMIC DNA]</scope>
    <source>
        <strain evidence="7">Shaxun</strain>
        <tissue evidence="7">Muscle</tissue>
    </source>
</reference>
<feature type="compositionally biased region" description="Basic and acidic residues" evidence="5">
    <location>
        <begin position="214"/>
        <end position="224"/>
    </location>
</feature>
<sequence>MSSTISSATSTSMTTNSSYTSEPTWPRTTDETTPAPTPTPPPTLSSKVIIGISTAAGVIVIVIIVVLVVCCIRRRKPKQRQMPTPKPPDLSKTYTDERGNTYRHDAKGNRVYVDDNESDHGEEYLTPDVFKEELRVHPYNATKPRINPSFEPDRYQQQSTQGTRRHIDNDDNIFENIHVNPNRPIPSDPAASRGYGKNYNDTHVQIDFNEDYEEARSDQKRTDTEDYDNQEDYDYVPPPPSIRDSDLYLVPDTKNVIYQNNPVKVHQQIKTRPFKTQEHMKSESPYLMKRY</sequence>
<feature type="compositionally biased region" description="Acidic residues" evidence="5">
    <location>
        <begin position="225"/>
        <end position="234"/>
    </location>
</feature>
<evidence type="ECO:0000256" key="5">
    <source>
        <dbReference type="SAM" id="MobiDB-lite"/>
    </source>
</evidence>
<evidence type="ECO:0000256" key="1">
    <source>
        <dbReference type="ARBA" id="ARBA00004167"/>
    </source>
</evidence>
<evidence type="ECO:0000256" key="4">
    <source>
        <dbReference type="ARBA" id="ARBA00023136"/>
    </source>
</evidence>
<feature type="region of interest" description="Disordered" evidence="5">
    <location>
        <begin position="77"/>
        <end position="102"/>
    </location>
</feature>
<evidence type="ECO:0000256" key="3">
    <source>
        <dbReference type="ARBA" id="ARBA00022989"/>
    </source>
</evidence>
<proteinExistence type="predicted"/>
<keyword evidence="8" id="KW-1185">Reference proteome</keyword>
<feature type="transmembrane region" description="Helical" evidence="6">
    <location>
        <begin position="48"/>
        <end position="72"/>
    </location>
</feature>
<keyword evidence="4 6" id="KW-0472">Membrane</keyword>
<feature type="compositionally biased region" description="Low complexity" evidence="5">
    <location>
        <begin position="1"/>
        <end position="21"/>
    </location>
</feature>
<evidence type="ECO:0000313" key="7">
    <source>
        <dbReference type="EMBL" id="PIK53787.1"/>
    </source>
</evidence>
<dbReference type="GO" id="GO:0016020">
    <property type="term" value="C:membrane"/>
    <property type="evidence" value="ECO:0007669"/>
    <property type="project" value="UniProtKB-SubCell"/>
</dbReference>
<name>A0A2G8L0K7_STIJA</name>